<dbReference type="PANTHER" id="PTHR33375:SF1">
    <property type="entry name" value="CHROMOSOME-PARTITIONING PROTEIN PARB-RELATED"/>
    <property type="match status" value="1"/>
</dbReference>
<name>A0A9X2ADC1_9BACL</name>
<dbReference type="GO" id="GO:0005694">
    <property type="term" value="C:chromosome"/>
    <property type="evidence" value="ECO:0007669"/>
    <property type="project" value="TreeGrafter"/>
</dbReference>
<dbReference type="SUPFAM" id="SSF109709">
    <property type="entry name" value="KorB DNA-binding domain-like"/>
    <property type="match status" value="1"/>
</dbReference>
<evidence type="ECO:0000259" key="2">
    <source>
        <dbReference type="SMART" id="SM00470"/>
    </source>
</evidence>
<dbReference type="EMBL" id="JALBUF010000024">
    <property type="protein sequence ID" value="MCI0184749.1"/>
    <property type="molecule type" value="Genomic_DNA"/>
</dbReference>
<dbReference type="InterPro" id="IPR003115">
    <property type="entry name" value="ParB_N"/>
</dbReference>
<dbReference type="InterPro" id="IPR050336">
    <property type="entry name" value="Chromosome_partition/occlusion"/>
</dbReference>
<evidence type="ECO:0000313" key="4">
    <source>
        <dbReference type="Proteomes" id="UP001139263"/>
    </source>
</evidence>
<feature type="domain" description="ParB-like N-terminal" evidence="2">
    <location>
        <begin position="5"/>
        <end position="96"/>
    </location>
</feature>
<keyword evidence="1" id="KW-0159">Chromosome partition</keyword>
<gene>
    <name evidence="3" type="ORF">MM817_03046</name>
</gene>
<dbReference type="SMART" id="SM00470">
    <property type="entry name" value="ParB"/>
    <property type="match status" value="1"/>
</dbReference>
<evidence type="ECO:0000313" key="3">
    <source>
        <dbReference type="EMBL" id="MCI0184749.1"/>
    </source>
</evidence>
<protein>
    <recommendedName>
        <fullName evidence="2">ParB-like N-terminal domain-containing protein</fullName>
    </recommendedName>
</protein>
<evidence type="ECO:0000256" key="1">
    <source>
        <dbReference type="ARBA" id="ARBA00022829"/>
    </source>
</evidence>
<dbReference type="Pfam" id="PF17762">
    <property type="entry name" value="HTH_ParB"/>
    <property type="match status" value="1"/>
</dbReference>
<dbReference type="Gene3D" id="3.90.1530.10">
    <property type="entry name" value="Conserved hypothetical protein from pyrococcus furiosus pfu- 392566-001, ParB domain"/>
    <property type="match status" value="1"/>
</dbReference>
<dbReference type="GO" id="GO:0007059">
    <property type="term" value="P:chromosome segregation"/>
    <property type="evidence" value="ECO:0007669"/>
    <property type="project" value="UniProtKB-KW"/>
</dbReference>
<dbReference type="RefSeq" id="WP_241716674.1">
    <property type="nucleotide sequence ID" value="NZ_JALBUF010000024.1"/>
</dbReference>
<dbReference type="Proteomes" id="UP001139263">
    <property type="component" value="Unassembled WGS sequence"/>
</dbReference>
<proteinExistence type="predicted"/>
<dbReference type="InterPro" id="IPR036086">
    <property type="entry name" value="ParB/Sulfiredoxin_sf"/>
</dbReference>
<dbReference type="InterPro" id="IPR041468">
    <property type="entry name" value="HTH_ParB/Spo0J"/>
</dbReference>
<keyword evidence="4" id="KW-1185">Reference proteome</keyword>
<accession>A0A9X2ADC1</accession>
<comment type="caution">
    <text evidence="3">The sequence shown here is derived from an EMBL/GenBank/DDBJ whole genome shotgun (WGS) entry which is preliminary data.</text>
</comment>
<dbReference type="AlphaFoldDB" id="A0A9X2ADC1"/>
<sequence length="370" mass="42718">MREIMQVSPHQLIPNPQYAKYNSDKIQLASEYERIKDSMITHGIDYPLIAIKDSNILVCGHKRRTIAIELGLETVPVMYESMDVEASIDRMVEDNLSRTPLEKDPMIITNIITVAKRIYGITHGGNRTDKGTTLNDLSKKIGISTSRIREYARLTDLTPDLQAMVSKGMISVRAGSNLSTLPVEAQDWFYASHKEATEIRDSEVTAAIMLWKYKEREIERVQSIGLDQDHDDDLQEEEIGSYETQEAKRNEERLGGSVVDIERKPSMERVMKKSAILDFNDEVMQERYRENLVDLKLKQAETTIKRLRSEFEVLMQEHSNKFDTPRTYWHSQLDKYVQTVEEFAGVVLSYKQDVSELEKIVYDRGDEDEQ</sequence>
<dbReference type="PANTHER" id="PTHR33375">
    <property type="entry name" value="CHROMOSOME-PARTITIONING PROTEIN PARB-RELATED"/>
    <property type="match status" value="1"/>
</dbReference>
<dbReference type="SUPFAM" id="SSF110849">
    <property type="entry name" value="ParB/Sulfiredoxin"/>
    <property type="match status" value="1"/>
</dbReference>
<reference evidence="3" key="1">
    <citation type="submission" date="2022-03" db="EMBL/GenBank/DDBJ databases">
        <title>Draft Genome Sequence of Firmicute Strain S0AB, a Heterotrophic Iron/Sulfur-Oxidizing Extreme Acidophile.</title>
        <authorList>
            <person name="Vergara E."/>
            <person name="Pakostova E."/>
            <person name="Johnson D.B."/>
            <person name="Holmes D.S."/>
        </authorList>
    </citation>
    <scope>NUCLEOTIDE SEQUENCE</scope>
    <source>
        <strain evidence="3">S0AB</strain>
    </source>
</reference>
<organism evidence="3 4">
    <name type="scientific">Sulfoacidibacillus ferrooxidans</name>
    <dbReference type="NCBI Taxonomy" id="2005001"/>
    <lineage>
        <taxon>Bacteria</taxon>
        <taxon>Bacillati</taxon>
        <taxon>Bacillota</taxon>
        <taxon>Bacilli</taxon>
        <taxon>Bacillales</taxon>
        <taxon>Alicyclobacillaceae</taxon>
        <taxon>Sulfoacidibacillus</taxon>
    </lineage>
</organism>